<protein>
    <submittedName>
        <fullName evidence="1">Uncharacterized protein</fullName>
    </submittedName>
</protein>
<keyword evidence="2" id="KW-1185">Reference proteome</keyword>
<dbReference type="AlphaFoldDB" id="A0A078B1P4"/>
<dbReference type="InParanoid" id="A0A078B1P4"/>
<sequence>MEGHFDEVQDEYDAETQGFKRMFKYQIESDPIEINQTVTQAWRRELKAGDMIDVSLKLPRSRNDYAWVQAKIISVYSVDFLQLDFIYDNWQIKKIINKWSIKIEQFGTYTKDLYEQRDKLKQMMLVDAHDQQTWYRSIIFDIQERSQVNNDNTVKMAFIGFRVYCYEGDKTDKLGVYKGWSSRFDEWIPLYSQRIRPFL</sequence>
<accession>A0A078B1P4</accession>
<dbReference type="EMBL" id="CCKQ01016348">
    <property type="protein sequence ID" value="CDW88221.1"/>
    <property type="molecule type" value="Genomic_DNA"/>
</dbReference>
<evidence type="ECO:0000313" key="2">
    <source>
        <dbReference type="Proteomes" id="UP000039865"/>
    </source>
</evidence>
<reference evidence="1 2" key="1">
    <citation type="submission" date="2014-06" db="EMBL/GenBank/DDBJ databases">
        <authorList>
            <person name="Swart Estienne"/>
        </authorList>
    </citation>
    <scope>NUCLEOTIDE SEQUENCE [LARGE SCALE GENOMIC DNA]</scope>
    <source>
        <strain evidence="1 2">130c</strain>
    </source>
</reference>
<dbReference type="Gene3D" id="2.30.30.140">
    <property type="match status" value="1"/>
</dbReference>
<proteinExistence type="predicted"/>
<evidence type="ECO:0000313" key="1">
    <source>
        <dbReference type="EMBL" id="CDW88221.1"/>
    </source>
</evidence>
<dbReference type="Proteomes" id="UP000039865">
    <property type="component" value="Unassembled WGS sequence"/>
</dbReference>
<gene>
    <name evidence="1" type="primary">Contig19538.g20713</name>
    <name evidence="1" type="ORF">STYLEM_17339</name>
</gene>
<name>A0A078B1P4_STYLE</name>
<organism evidence="1 2">
    <name type="scientific">Stylonychia lemnae</name>
    <name type="common">Ciliate</name>
    <dbReference type="NCBI Taxonomy" id="5949"/>
    <lineage>
        <taxon>Eukaryota</taxon>
        <taxon>Sar</taxon>
        <taxon>Alveolata</taxon>
        <taxon>Ciliophora</taxon>
        <taxon>Intramacronucleata</taxon>
        <taxon>Spirotrichea</taxon>
        <taxon>Stichotrichia</taxon>
        <taxon>Sporadotrichida</taxon>
        <taxon>Oxytrichidae</taxon>
        <taxon>Stylonychinae</taxon>
        <taxon>Stylonychia</taxon>
    </lineage>
</organism>